<comment type="similarity">
    <text evidence="1">Belongs to the transglycosylase Slt family.</text>
</comment>
<protein>
    <submittedName>
        <fullName evidence="5">LysM peptidoglycan-binding domain-containing protein</fullName>
    </submittedName>
</protein>
<dbReference type="Proteomes" id="UP000327458">
    <property type="component" value="Unassembled WGS sequence"/>
</dbReference>
<dbReference type="InterPro" id="IPR023346">
    <property type="entry name" value="Lysozyme-like_dom_sf"/>
</dbReference>
<dbReference type="Gene3D" id="1.10.530.10">
    <property type="match status" value="1"/>
</dbReference>
<dbReference type="InterPro" id="IPR008258">
    <property type="entry name" value="Transglycosylase_SLT_dom_1"/>
</dbReference>
<dbReference type="InterPro" id="IPR018392">
    <property type="entry name" value="LysM"/>
</dbReference>
<comment type="caution">
    <text evidence="5">The sequence shown here is derived from an EMBL/GenBank/DDBJ whole genome shotgun (WGS) entry which is preliminary data.</text>
</comment>
<dbReference type="InterPro" id="IPR000189">
    <property type="entry name" value="Transglyc_AS"/>
</dbReference>
<dbReference type="CDD" id="cd16894">
    <property type="entry name" value="MltD-like"/>
    <property type="match status" value="1"/>
</dbReference>
<dbReference type="Gene3D" id="3.10.350.10">
    <property type="entry name" value="LysM domain"/>
    <property type="match status" value="2"/>
</dbReference>
<dbReference type="InterPro" id="IPR036779">
    <property type="entry name" value="LysM_dom_sf"/>
</dbReference>
<evidence type="ECO:0000313" key="3">
    <source>
        <dbReference type="EMBL" id="KAA6232392.1"/>
    </source>
</evidence>
<dbReference type="EMBL" id="VMRG01000001">
    <property type="protein sequence ID" value="KAA6232392.1"/>
    <property type="molecule type" value="Genomic_DNA"/>
</dbReference>
<feature type="domain" description="LysM" evidence="2">
    <location>
        <begin position="395"/>
        <end position="439"/>
    </location>
</feature>
<dbReference type="PANTHER" id="PTHR37423">
    <property type="entry name" value="SOLUBLE LYTIC MUREIN TRANSGLYCOSYLASE-RELATED"/>
    <property type="match status" value="1"/>
</dbReference>
<reference evidence="4 8" key="3">
    <citation type="submission" date="2019-11" db="EMBL/GenBank/DDBJ databases">
        <title>Green- and brown-colored morphotypes of Chlorobia in the stratified aquatic ecosystems of Kandalaksha Gulf (White Sea): A model for study of the accessory genome evolution.</title>
        <authorList>
            <person name="Grouzdev D.S."/>
        </authorList>
    </citation>
    <scope>NUCLEOTIDE SEQUENCE [LARGE SCALE GENOMIC DNA]</scope>
    <source>
        <strain evidence="4 8">ZM</strain>
    </source>
</reference>
<dbReference type="EMBL" id="RXYK01000001">
    <property type="protein sequence ID" value="RTY40075.1"/>
    <property type="molecule type" value="Genomic_DNA"/>
</dbReference>
<evidence type="ECO:0000313" key="7">
    <source>
        <dbReference type="Proteomes" id="UP000327458"/>
    </source>
</evidence>
<dbReference type="PROSITE" id="PS51782">
    <property type="entry name" value="LYSM"/>
    <property type="match status" value="2"/>
</dbReference>
<sequence length="503" mass="56281">MLVSSLNNRIFMSFFRCICVAFLFACIPLRNISAAENAAPSVVFSSASLSQSLDSLMNATYFSDEHFASPSGKSAMPGFPSTFVPQYNDSVYTARIAELNSRTRFELTYNKYVNGFIRVYAVDKRLATAKILGLREVYFPLFEEALAIYGVPPEMKYLAIVESALNPTAVSRAGARGLWQFMYPTGKMYGLESSAFIEDRFDPRKASMAAARHLRDLYDRYGDWFLALAAYNSGSGNVNRAIRRSRGGKDYWAIWRYLPAETRGYVPAFIAVNYIMNYHQEHNLLPLRPGYLYQDIENVSVMRPLSFERISAAVGISVEDLRFLNPQYTHGIIPSSVDSPYELRLPKHHAALFAAVETRLYDALSIPVPDSSAVAESVTPDSIRVSFVAVAPRLLSYKVKRGETLAVIARRHDTTEGRLMELNGLGSPASLFPGQILKIEKVSGGGLLVKKGVVVKYHRVRRGETLGKIARKYRVSMARLASWNRLRGKKVIYPGQKLRVTAP</sequence>
<keyword evidence="8" id="KW-1185">Reference proteome</keyword>
<name>A0A432AXL3_CHLPH</name>
<proteinExistence type="inferred from homology"/>
<dbReference type="PANTHER" id="PTHR37423:SF2">
    <property type="entry name" value="MEMBRANE-BOUND LYTIC MUREIN TRANSGLYCOSYLASE C"/>
    <property type="match status" value="1"/>
</dbReference>
<evidence type="ECO:0000313" key="4">
    <source>
        <dbReference type="EMBL" id="MWV54067.1"/>
    </source>
</evidence>
<organism evidence="5 6">
    <name type="scientific">Chlorobium phaeovibrioides</name>
    <dbReference type="NCBI Taxonomy" id="1094"/>
    <lineage>
        <taxon>Bacteria</taxon>
        <taxon>Pseudomonadati</taxon>
        <taxon>Chlorobiota</taxon>
        <taxon>Chlorobiia</taxon>
        <taxon>Chlorobiales</taxon>
        <taxon>Chlorobiaceae</taxon>
        <taxon>Chlorobium/Pelodictyon group</taxon>
        <taxon>Chlorobium</taxon>
    </lineage>
</organism>
<dbReference type="Pfam" id="PF01476">
    <property type="entry name" value="LysM"/>
    <property type="match status" value="2"/>
</dbReference>
<evidence type="ECO:0000313" key="5">
    <source>
        <dbReference type="EMBL" id="RTY40075.1"/>
    </source>
</evidence>
<dbReference type="GO" id="GO:0008933">
    <property type="term" value="F:peptidoglycan lytic transglycosylase activity"/>
    <property type="evidence" value="ECO:0007669"/>
    <property type="project" value="InterPro"/>
</dbReference>
<dbReference type="GO" id="GO:0000270">
    <property type="term" value="P:peptidoglycan metabolic process"/>
    <property type="evidence" value="ECO:0007669"/>
    <property type="project" value="InterPro"/>
</dbReference>
<reference evidence="3 7" key="2">
    <citation type="submission" date="2019-07" db="EMBL/GenBank/DDBJ databases">
        <title>Draft genome Sequence of Chlorobium phaeovibrioides sp. strain PhvTcv-s14, from the Phylum Chlorobi.</title>
        <authorList>
            <person name="Babenko V."/>
            <person name="Boldyreva D."/>
            <person name="Kanygina A."/>
            <person name="Selezneva O."/>
            <person name="Akopiyan T."/>
            <person name="Lunina O."/>
        </authorList>
    </citation>
    <scope>NUCLEOTIDE SEQUENCE [LARGE SCALE GENOMIC DNA]</scope>
    <source>
        <strain evidence="3 7">GrTcv12</strain>
    </source>
</reference>
<evidence type="ECO:0000259" key="2">
    <source>
        <dbReference type="PROSITE" id="PS51782"/>
    </source>
</evidence>
<evidence type="ECO:0000313" key="8">
    <source>
        <dbReference type="Proteomes" id="UP000489351"/>
    </source>
</evidence>
<accession>A0A432AXL3</accession>
<dbReference type="EMBL" id="WUBZ01000007">
    <property type="protein sequence ID" value="MWV54067.1"/>
    <property type="molecule type" value="Genomic_DNA"/>
</dbReference>
<dbReference type="CDD" id="cd00118">
    <property type="entry name" value="LysM"/>
    <property type="match status" value="2"/>
</dbReference>
<dbReference type="Proteomes" id="UP000279908">
    <property type="component" value="Unassembled WGS sequence"/>
</dbReference>
<reference evidence="5 6" key="1">
    <citation type="submission" date="2018-12" db="EMBL/GenBank/DDBJ databases">
        <authorList>
            <person name="Lunina O.N."/>
            <person name="Grouzdev D.S."/>
            <person name="Gorlenko V.M."/>
            <person name="Savvichev A.S."/>
        </authorList>
    </citation>
    <scope>NUCLEOTIDE SEQUENCE [LARGE SCALE GENOMIC DNA]</scope>
    <source>
        <strain evidence="5 6">BrKhr-17</strain>
    </source>
</reference>
<dbReference type="AlphaFoldDB" id="A0A432AXL3"/>
<evidence type="ECO:0000313" key="6">
    <source>
        <dbReference type="Proteomes" id="UP000279908"/>
    </source>
</evidence>
<dbReference type="Proteomes" id="UP000489351">
    <property type="component" value="Unassembled WGS sequence"/>
</dbReference>
<dbReference type="SUPFAM" id="SSF54106">
    <property type="entry name" value="LysM domain"/>
    <property type="match status" value="2"/>
</dbReference>
<dbReference type="PROSITE" id="PS00922">
    <property type="entry name" value="TRANSGLYCOSYLASE"/>
    <property type="match status" value="1"/>
</dbReference>
<evidence type="ECO:0000256" key="1">
    <source>
        <dbReference type="ARBA" id="ARBA00007734"/>
    </source>
</evidence>
<feature type="domain" description="LysM" evidence="2">
    <location>
        <begin position="456"/>
        <end position="500"/>
    </location>
</feature>
<gene>
    <name evidence="5" type="ORF">EKD02_01370</name>
    <name evidence="3" type="ORF">FP507_04315</name>
    <name evidence="4" type="ORF">GJ685_03185</name>
</gene>
<dbReference type="GO" id="GO:0016020">
    <property type="term" value="C:membrane"/>
    <property type="evidence" value="ECO:0007669"/>
    <property type="project" value="InterPro"/>
</dbReference>
<dbReference type="SMART" id="SM00257">
    <property type="entry name" value="LysM"/>
    <property type="match status" value="2"/>
</dbReference>
<dbReference type="Pfam" id="PF01464">
    <property type="entry name" value="SLT"/>
    <property type="match status" value="1"/>
</dbReference>
<dbReference type="SUPFAM" id="SSF53955">
    <property type="entry name" value="Lysozyme-like"/>
    <property type="match status" value="1"/>
</dbReference>